<feature type="region of interest" description="Disordered" evidence="1">
    <location>
        <begin position="1035"/>
        <end position="1167"/>
    </location>
</feature>
<feature type="compositionally biased region" description="Polar residues" evidence="1">
    <location>
        <begin position="1133"/>
        <end position="1147"/>
    </location>
</feature>
<evidence type="ECO:0000313" key="4">
    <source>
        <dbReference type="EMBL" id="KXZ47351.1"/>
    </source>
</evidence>
<dbReference type="AlphaFoldDB" id="A0A150GBW9"/>
<feature type="region of interest" description="Disordered" evidence="1">
    <location>
        <begin position="519"/>
        <end position="543"/>
    </location>
</feature>
<keyword evidence="2" id="KW-0732">Signal</keyword>
<proteinExistence type="predicted"/>
<evidence type="ECO:0000259" key="3">
    <source>
        <dbReference type="PROSITE" id="PS51286"/>
    </source>
</evidence>
<dbReference type="GO" id="GO:1901259">
    <property type="term" value="P:chloroplast rRNA processing"/>
    <property type="evidence" value="ECO:0007669"/>
    <property type="project" value="TreeGrafter"/>
</dbReference>
<evidence type="ECO:0000256" key="1">
    <source>
        <dbReference type="SAM" id="MobiDB-lite"/>
    </source>
</evidence>
<dbReference type="InterPro" id="IPR050870">
    <property type="entry name" value="FAST_kinase"/>
</dbReference>
<feature type="compositionally biased region" description="Basic residues" evidence="1">
    <location>
        <begin position="53"/>
        <end position="67"/>
    </location>
</feature>
<name>A0A150GBW9_GONPE</name>
<feature type="signal peptide" evidence="2">
    <location>
        <begin position="1"/>
        <end position="19"/>
    </location>
</feature>
<feature type="compositionally biased region" description="Basic and acidic residues" evidence="1">
    <location>
        <begin position="1110"/>
        <end position="1125"/>
    </location>
</feature>
<reference evidence="5" key="1">
    <citation type="journal article" date="2016" name="Nat. Commun.">
        <title>The Gonium pectorale genome demonstrates co-option of cell cycle regulation during the evolution of multicellularity.</title>
        <authorList>
            <person name="Hanschen E.R."/>
            <person name="Marriage T.N."/>
            <person name="Ferris P.J."/>
            <person name="Hamaji T."/>
            <person name="Toyoda A."/>
            <person name="Fujiyama A."/>
            <person name="Neme R."/>
            <person name="Noguchi H."/>
            <person name="Minakuchi Y."/>
            <person name="Suzuki M."/>
            <person name="Kawai-Toyooka H."/>
            <person name="Smith D.R."/>
            <person name="Sparks H."/>
            <person name="Anderson J."/>
            <person name="Bakaric R."/>
            <person name="Luria V."/>
            <person name="Karger A."/>
            <person name="Kirschner M.W."/>
            <person name="Durand P.M."/>
            <person name="Michod R.E."/>
            <person name="Nozaki H."/>
            <person name="Olson B.J."/>
        </authorList>
    </citation>
    <scope>NUCLEOTIDE SEQUENCE [LARGE SCALE GENOMIC DNA]</scope>
    <source>
        <strain evidence="5">NIES-2863</strain>
    </source>
</reference>
<dbReference type="GO" id="GO:0035770">
    <property type="term" value="C:ribonucleoprotein granule"/>
    <property type="evidence" value="ECO:0007669"/>
    <property type="project" value="TreeGrafter"/>
</dbReference>
<comment type="caution">
    <text evidence="4">The sequence shown here is derived from an EMBL/GenBank/DDBJ whole genome shotgun (WGS) entry which is preliminary data.</text>
</comment>
<feature type="region of interest" description="Disordered" evidence="1">
    <location>
        <begin position="238"/>
        <end position="263"/>
    </location>
</feature>
<feature type="chain" id="PRO_5007561952" description="RAP domain-containing protein" evidence="2">
    <location>
        <begin position="20"/>
        <end position="1191"/>
    </location>
</feature>
<evidence type="ECO:0000313" key="5">
    <source>
        <dbReference type="Proteomes" id="UP000075714"/>
    </source>
</evidence>
<dbReference type="PANTHER" id="PTHR21228:SF40">
    <property type="entry name" value="LD45607P"/>
    <property type="match status" value="1"/>
</dbReference>
<feature type="domain" description="RAP" evidence="3">
    <location>
        <begin position="955"/>
        <end position="1014"/>
    </location>
</feature>
<accession>A0A150GBW9</accession>
<dbReference type="PANTHER" id="PTHR21228">
    <property type="entry name" value="FAST LEU-RICH DOMAIN-CONTAINING"/>
    <property type="match status" value="1"/>
</dbReference>
<dbReference type="Pfam" id="PF08373">
    <property type="entry name" value="RAP"/>
    <property type="match status" value="1"/>
</dbReference>
<feature type="region of interest" description="Disordered" evidence="1">
    <location>
        <begin position="192"/>
        <end position="222"/>
    </location>
</feature>
<dbReference type="GO" id="GO:0000963">
    <property type="term" value="P:mitochondrial RNA processing"/>
    <property type="evidence" value="ECO:0007669"/>
    <property type="project" value="TreeGrafter"/>
</dbReference>
<dbReference type="GO" id="GO:0009507">
    <property type="term" value="C:chloroplast"/>
    <property type="evidence" value="ECO:0007669"/>
    <property type="project" value="GOC"/>
</dbReference>
<keyword evidence="5" id="KW-1185">Reference proteome</keyword>
<sequence length="1191" mass="123564">MSFFTQIALDILIVCSGTSDSWHWKATEAVAATSDSAAAAPSEGPAPAAAKAPRAHGSKPQRKRVAKLRPALGGPIPPQLLTAILRDAKTVPQLTRHVYRYGPQFNHRHVGCCLNRLAKAMDATEPGRGGGLTEGAQELLLSLDRMLAERAAACTARELCNALWVWAKLGHVPEPATWAAVRRALFGEEARSEGAEAEGREGAADADAGAETGPARSQPIGPACCDFAGGSPGFQADGVDGRAGLRSGDDRPPAPVGLPSAVPSLSGATPQGLSNAAWALARLGCTDRFAWLRIAEHSLRMLPSYSPYDISNTAYAFAAARQQKAHPTHVALMEALAAAAVAQIGSFCPQDLSNMLWAYARGGMPQPALFAAASPAVRRTLPGFSHAGMVQVLWAYATLRVRDAALLGDLARAMLPQLPRLDARNLALLTWALARLVVSGSVAASAAAAAATAGADDGGAAGTGGRLSDMPLGNYPFSLALAARVRAGFKDPLAKYYEQGGSATAAAAAAAAATATVEAFGTSSPSPPPSGDEEARLGEATEGDRTAAFAWSARAAVLPEVELDLPSDSEFEAGAAALLVEAHADAAAEAAVAPSGAVGAADAYDASTYPTGMAAAAASMAQPQVNAAAAASAAAEAVLAHAPPQLLSSITSSALSRLDSLDTRHLTVLIWSMTSLGNADPALFATAAAVLTRRLRSPRGVSPPCLSHIAWSYAVVGHYDADLYDALAAAARQAAGGWRPSDVSLAVANVLWALGRAGHYDPQVFASASRVVLAAALDGVASGAGAGGVNQLALVMLACAFVGHDDPELYAGVAAAVRGAGAASMRDSSLANICWSMAVLDHRDLGLLAELFRDVAERRAEVIGARGCTQLFHCCLWLQDLVPGGSELVDLLPPRVLQVGRAAFLQLAKDPSISDFQSQVFRALESLGLRPAMELKTPDRLFSLDSVIQLGGVSLAVESNGPQHYLRTHPKAFSGSSRLRHALLRHRGFHLTHINWRQWEALGGDTARQRLFLRGLLAEAAERLALQVPRELLTPTAEEQEAEEWARGAPGAAAQRMAAAERARAMGTAGGEAGRVPVRPPAASTEPERGNPVAAGVLADGGGMESEATSDERGRGHQALQEREQAGFGEAPRSQSRGAGQVAGSQHGSRELRPRPPPLAVGPMPKQLMTVRAEAGRAEARVERLGEGRNA</sequence>
<feature type="compositionally biased region" description="Basic and acidic residues" evidence="1">
    <location>
        <begin position="533"/>
        <end position="543"/>
    </location>
</feature>
<feature type="compositionally biased region" description="Basic and acidic residues" evidence="1">
    <location>
        <begin position="192"/>
        <end position="203"/>
    </location>
</feature>
<dbReference type="GO" id="GO:0044528">
    <property type="term" value="P:regulation of mitochondrial mRNA stability"/>
    <property type="evidence" value="ECO:0007669"/>
    <property type="project" value="TreeGrafter"/>
</dbReference>
<feature type="compositionally biased region" description="Low complexity" evidence="1">
    <location>
        <begin position="1047"/>
        <end position="1058"/>
    </location>
</feature>
<gene>
    <name evidence="4" type="ORF">GPECTOR_36g74</name>
</gene>
<evidence type="ECO:0000256" key="2">
    <source>
        <dbReference type="SAM" id="SignalP"/>
    </source>
</evidence>
<dbReference type="Proteomes" id="UP000075714">
    <property type="component" value="Unassembled WGS sequence"/>
</dbReference>
<protein>
    <recommendedName>
        <fullName evidence="3">RAP domain-containing protein</fullName>
    </recommendedName>
</protein>
<feature type="region of interest" description="Disordered" evidence="1">
    <location>
        <begin position="36"/>
        <end position="69"/>
    </location>
</feature>
<feature type="compositionally biased region" description="Low complexity" evidence="1">
    <location>
        <begin position="36"/>
        <end position="52"/>
    </location>
</feature>
<dbReference type="PROSITE" id="PS51286">
    <property type="entry name" value="RAP"/>
    <property type="match status" value="1"/>
</dbReference>
<dbReference type="GO" id="GO:0005759">
    <property type="term" value="C:mitochondrial matrix"/>
    <property type="evidence" value="ECO:0007669"/>
    <property type="project" value="TreeGrafter"/>
</dbReference>
<dbReference type="InterPro" id="IPR013584">
    <property type="entry name" value="RAP"/>
</dbReference>
<dbReference type="GO" id="GO:0003723">
    <property type="term" value="F:RNA binding"/>
    <property type="evidence" value="ECO:0007669"/>
    <property type="project" value="TreeGrafter"/>
</dbReference>
<dbReference type="EMBL" id="LSYV01000037">
    <property type="protein sequence ID" value="KXZ47351.1"/>
    <property type="molecule type" value="Genomic_DNA"/>
</dbReference>
<organism evidence="4 5">
    <name type="scientific">Gonium pectorale</name>
    <name type="common">Green alga</name>
    <dbReference type="NCBI Taxonomy" id="33097"/>
    <lineage>
        <taxon>Eukaryota</taxon>
        <taxon>Viridiplantae</taxon>
        <taxon>Chlorophyta</taxon>
        <taxon>core chlorophytes</taxon>
        <taxon>Chlorophyceae</taxon>
        <taxon>CS clade</taxon>
        <taxon>Chlamydomonadales</taxon>
        <taxon>Volvocaceae</taxon>
        <taxon>Gonium</taxon>
    </lineage>
</organism>
<dbReference type="OrthoDB" id="547531at2759"/>